<comment type="cofactor">
    <cofactor evidence="2">
        <name>[4Fe-4S] cluster</name>
        <dbReference type="ChEBI" id="CHEBI:49883"/>
    </cofactor>
</comment>
<dbReference type="SUPFAM" id="SSF46548">
    <property type="entry name" value="alpha-helical ferredoxin"/>
    <property type="match status" value="1"/>
</dbReference>
<name>A0A934U2U1_9FIRM</name>
<dbReference type="GO" id="GO:0006099">
    <property type="term" value="P:tricarboxylic acid cycle"/>
    <property type="evidence" value="ECO:0007669"/>
    <property type="project" value="UniProtKB-KW"/>
</dbReference>
<dbReference type="Pfam" id="PF13183">
    <property type="entry name" value="Fer4_8"/>
    <property type="match status" value="1"/>
</dbReference>
<evidence type="ECO:0000256" key="10">
    <source>
        <dbReference type="ARBA" id="ARBA00023004"/>
    </source>
</evidence>
<accession>A0A934U2U1</accession>
<dbReference type="GO" id="GO:0051537">
    <property type="term" value="F:2 iron, 2 sulfur cluster binding"/>
    <property type="evidence" value="ECO:0007669"/>
    <property type="project" value="UniProtKB-KW"/>
</dbReference>
<dbReference type="InterPro" id="IPR004489">
    <property type="entry name" value="Succ_DH/fum_Rdtase_Fe-S"/>
</dbReference>
<evidence type="ECO:0000256" key="13">
    <source>
        <dbReference type="ARBA" id="ARBA00034078"/>
    </source>
</evidence>
<dbReference type="InterPro" id="IPR050573">
    <property type="entry name" value="SDH/FRD_Iron-Sulfur"/>
</dbReference>
<dbReference type="PANTHER" id="PTHR11921">
    <property type="entry name" value="SUCCINATE DEHYDROGENASE IRON-SULFUR PROTEIN"/>
    <property type="match status" value="1"/>
</dbReference>
<comment type="similarity">
    <text evidence="3">Belongs to the succinate dehydrogenase/fumarate reductase iron-sulfur protein family.</text>
</comment>
<dbReference type="GO" id="GO:0022904">
    <property type="term" value="P:respiratory electron transport chain"/>
    <property type="evidence" value="ECO:0007669"/>
    <property type="project" value="TreeGrafter"/>
</dbReference>
<dbReference type="InterPro" id="IPR036010">
    <property type="entry name" value="2Fe-2S_ferredoxin-like_sf"/>
</dbReference>
<dbReference type="InterPro" id="IPR025192">
    <property type="entry name" value="Succ_DH/fum_Rdtase_N"/>
</dbReference>
<dbReference type="GO" id="GO:0008177">
    <property type="term" value="F:succinate dehydrogenase (quinone) activity"/>
    <property type="evidence" value="ECO:0007669"/>
    <property type="project" value="UniProtKB-EC"/>
</dbReference>
<evidence type="ECO:0000256" key="5">
    <source>
        <dbReference type="ARBA" id="ARBA00022485"/>
    </source>
</evidence>
<keyword evidence="16" id="KW-1185">Reference proteome</keyword>
<dbReference type="GO" id="GO:0009055">
    <property type="term" value="F:electron transfer activity"/>
    <property type="evidence" value="ECO:0007669"/>
    <property type="project" value="InterPro"/>
</dbReference>
<evidence type="ECO:0000259" key="14">
    <source>
        <dbReference type="PROSITE" id="PS51379"/>
    </source>
</evidence>
<keyword evidence="6" id="KW-0816">Tricarboxylic acid cycle</keyword>
<dbReference type="InterPro" id="IPR012675">
    <property type="entry name" value="Beta-grasp_dom_sf"/>
</dbReference>
<dbReference type="AlphaFoldDB" id="A0A934U2U1"/>
<reference evidence="15" key="1">
    <citation type="submission" date="2021-01" db="EMBL/GenBank/DDBJ databases">
        <title>Genome public.</title>
        <authorList>
            <person name="Liu C."/>
            <person name="Sun Q."/>
        </authorList>
    </citation>
    <scope>NUCLEOTIDE SEQUENCE</scope>
    <source>
        <strain evidence="15">M6</strain>
    </source>
</reference>
<gene>
    <name evidence="15" type="ORF">JKK62_07340</name>
</gene>
<dbReference type="EC" id="1.3.5.1" evidence="4"/>
<keyword evidence="11" id="KW-0411">Iron-sulfur</keyword>
<keyword evidence="5" id="KW-0004">4Fe-4S</keyword>
<evidence type="ECO:0000256" key="2">
    <source>
        <dbReference type="ARBA" id="ARBA00001966"/>
    </source>
</evidence>
<dbReference type="PROSITE" id="PS00197">
    <property type="entry name" value="2FE2S_FER_1"/>
    <property type="match status" value="1"/>
</dbReference>
<keyword evidence="8" id="KW-0479">Metal-binding</keyword>
<evidence type="ECO:0000313" key="15">
    <source>
        <dbReference type="EMBL" id="MBK6088469.1"/>
    </source>
</evidence>
<evidence type="ECO:0000256" key="4">
    <source>
        <dbReference type="ARBA" id="ARBA00012792"/>
    </source>
</evidence>
<dbReference type="InterPro" id="IPR006058">
    <property type="entry name" value="2Fe2S_fd_BS"/>
</dbReference>
<dbReference type="Proteomes" id="UP000633365">
    <property type="component" value="Unassembled WGS sequence"/>
</dbReference>
<dbReference type="PROSITE" id="PS51379">
    <property type="entry name" value="4FE4S_FER_2"/>
    <property type="match status" value="1"/>
</dbReference>
<dbReference type="Gene3D" id="1.10.1060.10">
    <property type="entry name" value="Alpha-helical ferredoxin"/>
    <property type="match status" value="1"/>
</dbReference>
<organism evidence="15 16">
    <name type="scientific">Ruminococcus difficilis</name>
    <dbReference type="NCBI Taxonomy" id="2763069"/>
    <lineage>
        <taxon>Bacteria</taxon>
        <taxon>Bacillati</taxon>
        <taxon>Bacillota</taxon>
        <taxon>Clostridia</taxon>
        <taxon>Eubacteriales</taxon>
        <taxon>Oscillospiraceae</taxon>
        <taxon>Ruminococcus</taxon>
    </lineage>
</organism>
<dbReference type="InterPro" id="IPR017896">
    <property type="entry name" value="4Fe4S_Fe-S-bd"/>
</dbReference>
<protein>
    <recommendedName>
        <fullName evidence="4">succinate dehydrogenase</fullName>
        <ecNumber evidence="4">1.3.5.1</ecNumber>
    </recommendedName>
</protein>
<feature type="domain" description="4Fe-4S ferredoxin-type" evidence="14">
    <location>
        <begin position="135"/>
        <end position="163"/>
    </location>
</feature>
<dbReference type="EMBL" id="JAEQMG010000061">
    <property type="protein sequence ID" value="MBK6088469.1"/>
    <property type="molecule type" value="Genomic_DNA"/>
</dbReference>
<dbReference type="PANTHER" id="PTHR11921:SF29">
    <property type="entry name" value="SUCCINATE DEHYDROGENASE [UBIQUINONE] IRON-SULFUR SUBUNIT, MITOCHONDRIAL"/>
    <property type="match status" value="1"/>
</dbReference>
<comment type="caution">
    <text evidence="15">The sequence shown here is derived from an EMBL/GenBank/DDBJ whole genome shotgun (WGS) entry which is preliminary data.</text>
</comment>
<dbReference type="RefSeq" id="WP_201427365.1">
    <property type="nucleotide sequence ID" value="NZ_JAEQMG010000061.1"/>
</dbReference>
<evidence type="ECO:0000256" key="8">
    <source>
        <dbReference type="ARBA" id="ARBA00022723"/>
    </source>
</evidence>
<evidence type="ECO:0000256" key="6">
    <source>
        <dbReference type="ARBA" id="ARBA00022532"/>
    </source>
</evidence>
<keyword evidence="7" id="KW-0001">2Fe-2S</keyword>
<keyword evidence="9" id="KW-0560">Oxidoreductase</keyword>
<evidence type="ECO:0000256" key="1">
    <source>
        <dbReference type="ARBA" id="ARBA00001927"/>
    </source>
</evidence>
<keyword evidence="10" id="KW-0408">Iron</keyword>
<dbReference type="InterPro" id="IPR017900">
    <property type="entry name" value="4Fe4S_Fe_S_CS"/>
</dbReference>
<keyword evidence="12" id="KW-0003">3Fe-4S</keyword>
<proteinExistence type="inferred from homology"/>
<dbReference type="Pfam" id="PF13085">
    <property type="entry name" value="Fer2_3"/>
    <property type="match status" value="1"/>
</dbReference>
<sequence>MRIKILRQLSPVTEPYWQEFEGDFAKDQSVAGMLDELNYKDDLFDVNGDPAPRIQWECSCLQGMCGACAMVINGRPALACEVFLRDFKGDTVVIEPLKKFATISDLVVDRGIIHQNLKKANVYIGEYEGADPKEYDHMYAAGKCLKCGLCLEVCPNYLDGSSFYGAAFANDCFLIASRSKSRKKAITKSYQKNFEQGCSKALSCVDVCPMKIPTLASIAKMNRR</sequence>
<evidence type="ECO:0000256" key="7">
    <source>
        <dbReference type="ARBA" id="ARBA00022714"/>
    </source>
</evidence>
<dbReference type="GO" id="GO:0046872">
    <property type="term" value="F:metal ion binding"/>
    <property type="evidence" value="ECO:0007669"/>
    <property type="project" value="UniProtKB-KW"/>
</dbReference>
<dbReference type="GO" id="GO:0051539">
    <property type="term" value="F:4 iron, 4 sulfur cluster binding"/>
    <property type="evidence" value="ECO:0007669"/>
    <property type="project" value="UniProtKB-KW"/>
</dbReference>
<dbReference type="GO" id="GO:0051538">
    <property type="term" value="F:3 iron, 4 sulfur cluster binding"/>
    <property type="evidence" value="ECO:0007669"/>
    <property type="project" value="UniProtKB-KW"/>
</dbReference>
<dbReference type="SUPFAM" id="SSF54292">
    <property type="entry name" value="2Fe-2S ferredoxin-like"/>
    <property type="match status" value="1"/>
</dbReference>
<dbReference type="NCBIfam" id="TIGR00384">
    <property type="entry name" value="dhsB"/>
    <property type="match status" value="1"/>
</dbReference>
<evidence type="ECO:0000313" key="16">
    <source>
        <dbReference type="Proteomes" id="UP000633365"/>
    </source>
</evidence>
<comment type="cofactor">
    <cofactor evidence="1">
        <name>[3Fe-4S] cluster</name>
        <dbReference type="ChEBI" id="CHEBI:21137"/>
    </cofactor>
</comment>
<dbReference type="Gene3D" id="3.10.20.30">
    <property type="match status" value="1"/>
</dbReference>
<evidence type="ECO:0000256" key="11">
    <source>
        <dbReference type="ARBA" id="ARBA00023014"/>
    </source>
</evidence>
<comment type="cofactor">
    <cofactor evidence="13">
        <name>[2Fe-2S] cluster</name>
        <dbReference type="ChEBI" id="CHEBI:190135"/>
    </cofactor>
</comment>
<evidence type="ECO:0000256" key="3">
    <source>
        <dbReference type="ARBA" id="ARBA00009433"/>
    </source>
</evidence>
<dbReference type="InterPro" id="IPR009051">
    <property type="entry name" value="Helical_ferredxn"/>
</dbReference>
<evidence type="ECO:0000256" key="9">
    <source>
        <dbReference type="ARBA" id="ARBA00023002"/>
    </source>
</evidence>
<evidence type="ECO:0000256" key="12">
    <source>
        <dbReference type="ARBA" id="ARBA00023291"/>
    </source>
</evidence>
<dbReference type="PROSITE" id="PS00198">
    <property type="entry name" value="4FE4S_FER_1"/>
    <property type="match status" value="1"/>
</dbReference>